<name>A0A517M7C5_9BACT</name>
<proteinExistence type="predicted"/>
<dbReference type="GO" id="GO:0003824">
    <property type="term" value="F:catalytic activity"/>
    <property type="evidence" value="ECO:0007669"/>
    <property type="project" value="InterPro"/>
</dbReference>
<dbReference type="SFLD" id="SFLDS00029">
    <property type="entry name" value="Radical_SAM"/>
    <property type="match status" value="1"/>
</dbReference>
<dbReference type="InterPro" id="IPR013785">
    <property type="entry name" value="Aldolase_TIM"/>
</dbReference>
<feature type="domain" description="Radical SAM core" evidence="7">
    <location>
        <begin position="44"/>
        <end position="264"/>
    </location>
</feature>
<reference evidence="8 9" key="1">
    <citation type="submission" date="2019-02" db="EMBL/GenBank/DDBJ databases">
        <title>Deep-cultivation of Planctomycetes and their phenomic and genomic characterization uncovers novel biology.</title>
        <authorList>
            <person name="Wiegand S."/>
            <person name="Jogler M."/>
            <person name="Boedeker C."/>
            <person name="Pinto D."/>
            <person name="Vollmers J."/>
            <person name="Rivas-Marin E."/>
            <person name="Kohn T."/>
            <person name="Peeters S.H."/>
            <person name="Heuer A."/>
            <person name="Rast P."/>
            <person name="Oberbeckmann S."/>
            <person name="Bunk B."/>
            <person name="Jeske O."/>
            <person name="Meyerdierks A."/>
            <person name="Storesund J.E."/>
            <person name="Kallscheuer N."/>
            <person name="Luecker S."/>
            <person name="Lage O.M."/>
            <person name="Pohl T."/>
            <person name="Merkel B.J."/>
            <person name="Hornburger P."/>
            <person name="Mueller R.-W."/>
            <person name="Bruemmer F."/>
            <person name="Labrenz M."/>
            <person name="Spormann A.M."/>
            <person name="Op den Camp H."/>
            <person name="Overmann J."/>
            <person name="Amann R."/>
            <person name="Jetten M.S.M."/>
            <person name="Mascher T."/>
            <person name="Medema M.H."/>
            <person name="Devos D.P."/>
            <person name="Kaster A.-K."/>
            <person name="Ovreas L."/>
            <person name="Rohde M."/>
            <person name="Galperin M.Y."/>
            <person name="Jogler C."/>
        </authorList>
    </citation>
    <scope>NUCLEOTIDE SEQUENCE [LARGE SCALE GENOMIC DNA]</scope>
    <source>
        <strain evidence="8 9">EC9</strain>
    </source>
</reference>
<evidence type="ECO:0000313" key="9">
    <source>
        <dbReference type="Proteomes" id="UP000319557"/>
    </source>
</evidence>
<dbReference type="PROSITE" id="PS51918">
    <property type="entry name" value="RADICAL_SAM"/>
    <property type="match status" value="1"/>
</dbReference>
<protein>
    <submittedName>
        <fullName evidence="8">Pyrroloquinoline quinone biosynthesis protein PqqE</fullName>
    </submittedName>
</protein>
<keyword evidence="5" id="KW-0411">Iron-sulfur</keyword>
<dbReference type="InterPro" id="IPR058240">
    <property type="entry name" value="rSAM_sf"/>
</dbReference>
<dbReference type="InterPro" id="IPR007197">
    <property type="entry name" value="rSAM"/>
</dbReference>
<dbReference type="Proteomes" id="UP000319557">
    <property type="component" value="Chromosome"/>
</dbReference>
<dbReference type="Gene3D" id="3.20.20.70">
    <property type="entry name" value="Aldolase class I"/>
    <property type="match status" value="1"/>
</dbReference>
<feature type="compositionally biased region" description="Polar residues" evidence="6">
    <location>
        <begin position="420"/>
        <end position="430"/>
    </location>
</feature>
<keyword evidence="9" id="KW-1185">Reference proteome</keyword>
<organism evidence="8 9">
    <name type="scientific">Rosistilla ulvae</name>
    <dbReference type="NCBI Taxonomy" id="1930277"/>
    <lineage>
        <taxon>Bacteria</taxon>
        <taxon>Pseudomonadati</taxon>
        <taxon>Planctomycetota</taxon>
        <taxon>Planctomycetia</taxon>
        <taxon>Pirellulales</taxon>
        <taxon>Pirellulaceae</taxon>
        <taxon>Rosistilla</taxon>
    </lineage>
</organism>
<keyword evidence="2" id="KW-0949">S-adenosyl-L-methionine</keyword>
<evidence type="ECO:0000256" key="4">
    <source>
        <dbReference type="ARBA" id="ARBA00023004"/>
    </source>
</evidence>
<dbReference type="SFLD" id="SFLDG01067">
    <property type="entry name" value="SPASM/twitch_domain_containing"/>
    <property type="match status" value="1"/>
</dbReference>
<evidence type="ECO:0000256" key="3">
    <source>
        <dbReference type="ARBA" id="ARBA00022723"/>
    </source>
</evidence>
<comment type="cofactor">
    <cofactor evidence="1">
        <name>[4Fe-4S] cluster</name>
        <dbReference type="ChEBI" id="CHEBI:49883"/>
    </cofactor>
</comment>
<dbReference type="GO" id="GO:0046872">
    <property type="term" value="F:metal ion binding"/>
    <property type="evidence" value="ECO:0007669"/>
    <property type="project" value="UniProtKB-KW"/>
</dbReference>
<evidence type="ECO:0000256" key="6">
    <source>
        <dbReference type="SAM" id="MobiDB-lite"/>
    </source>
</evidence>
<dbReference type="Pfam" id="PF04055">
    <property type="entry name" value="Radical_SAM"/>
    <property type="match status" value="1"/>
</dbReference>
<evidence type="ECO:0000313" key="8">
    <source>
        <dbReference type="EMBL" id="QDS90784.1"/>
    </source>
</evidence>
<dbReference type="PANTHER" id="PTHR43524:SF1">
    <property type="entry name" value="RADICAL SAM SUPERFAMILY PROTEIN"/>
    <property type="match status" value="1"/>
</dbReference>
<evidence type="ECO:0000259" key="7">
    <source>
        <dbReference type="PROSITE" id="PS51918"/>
    </source>
</evidence>
<dbReference type="AlphaFoldDB" id="A0A517M7C5"/>
<evidence type="ECO:0000256" key="1">
    <source>
        <dbReference type="ARBA" id="ARBA00001966"/>
    </source>
</evidence>
<evidence type="ECO:0000256" key="5">
    <source>
        <dbReference type="ARBA" id="ARBA00023014"/>
    </source>
</evidence>
<accession>A0A517M7C5</accession>
<sequence length="430" mass="48493">MYLRMAKRLALETDKRLLWKLFWLMGIKGFLSVHKHKRRLKRGEFFPPFLYMSVINSCNLRCQGCWVDVGAKQSRIEVDAANKTITQAKAMGNSFFGILGGEPFMHKDLMEIFKAHPDAYFQVFTNGHFITDEVAAELHQLGNVTPLISVEGSEIISDQRRGREGVLNQTMEGIRAALRNNLMVGVCTSVCQTNIDDLVNDAWVDRLIEMGVMYCWFHVYRPCGPDANPDLSLTSDQQRRVRQFVVDTRATKPIIVVDAYHDGAGNALCPAVTGFTHHIGPWGDIEPCPIIQLAAETIHDDRPLKEKFNESEFLRDFRHMTAQNTRGCVVMERPDILVQIAEKHGARDTTARGTAIEELKAMQPRRSQYVPGNEIPERNLAYRLAKKFCFSDFGAYDQQAFTQASWTDPGESPTPAGGRSPSQLPVISSK</sequence>
<dbReference type="PANTHER" id="PTHR43524">
    <property type="entry name" value="RADICAL SAM SUPERFAMILY PROTEIN"/>
    <property type="match status" value="1"/>
</dbReference>
<dbReference type="GO" id="GO:0051536">
    <property type="term" value="F:iron-sulfur cluster binding"/>
    <property type="evidence" value="ECO:0007669"/>
    <property type="project" value="UniProtKB-KW"/>
</dbReference>
<keyword evidence="3" id="KW-0479">Metal-binding</keyword>
<dbReference type="SUPFAM" id="SSF102114">
    <property type="entry name" value="Radical SAM enzymes"/>
    <property type="match status" value="1"/>
</dbReference>
<dbReference type="EMBL" id="CP036261">
    <property type="protein sequence ID" value="QDS90784.1"/>
    <property type="molecule type" value="Genomic_DNA"/>
</dbReference>
<feature type="region of interest" description="Disordered" evidence="6">
    <location>
        <begin position="404"/>
        <end position="430"/>
    </location>
</feature>
<dbReference type="CDD" id="cd01335">
    <property type="entry name" value="Radical_SAM"/>
    <property type="match status" value="1"/>
</dbReference>
<gene>
    <name evidence="8" type="ORF">EC9_50000</name>
</gene>
<evidence type="ECO:0000256" key="2">
    <source>
        <dbReference type="ARBA" id="ARBA00022691"/>
    </source>
</evidence>
<keyword evidence="4" id="KW-0408">Iron</keyword>
<dbReference type="KEGG" id="ruv:EC9_50000"/>